<feature type="compositionally biased region" description="Low complexity" evidence="1">
    <location>
        <begin position="68"/>
        <end position="78"/>
    </location>
</feature>
<keyword evidence="4" id="KW-1185">Reference proteome</keyword>
<evidence type="ECO:0000256" key="2">
    <source>
        <dbReference type="SAM" id="SignalP"/>
    </source>
</evidence>
<accession>A0A2T9YQF3</accession>
<comment type="caution">
    <text evidence="3">The sequence shown here is derived from an EMBL/GenBank/DDBJ whole genome shotgun (WGS) entry which is preliminary data.</text>
</comment>
<feature type="region of interest" description="Disordered" evidence="1">
    <location>
        <begin position="64"/>
        <end position="92"/>
    </location>
</feature>
<evidence type="ECO:0000256" key="1">
    <source>
        <dbReference type="SAM" id="MobiDB-lite"/>
    </source>
</evidence>
<sequence length="197" mass="18811">MKISIKSIASLALGSVLIASSSVDAMKLVRRDDLGLTDAPAAPLAPAPDAPLAPAPAAPLAPAPAAPLAPAAPRAGHAGKADHAGKAGKAGGAPGRANRGIFGGTVIGSGIQKAGLGSLKLVKSLSDIVGETVVNVGVGAETVVNGGLNAVAGDFSKPVQNFVSGIGEVGRNAVSSVQSVGEGVVGAGVGLANDVLL</sequence>
<evidence type="ECO:0000313" key="4">
    <source>
        <dbReference type="Proteomes" id="UP000245383"/>
    </source>
</evidence>
<gene>
    <name evidence="3" type="ORF">BB561_002431</name>
</gene>
<feature type="signal peptide" evidence="2">
    <location>
        <begin position="1"/>
        <end position="25"/>
    </location>
</feature>
<dbReference type="EMBL" id="MBFR01000083">
    <property type="protein sequence ID" value="PVU94588.1"/>
    <property type="molecule type" value="Genomic_DNA"/>
</dbReference>
<organism evidence="3 4">
    <name type="scientific">Smittium simulii</name>
    <dbReference type="NCBI Taxonomy" id="133385"/>
    <lineage>
        <taxon>Eukaryota</taxon>
        <taxon>Fungi</taxon>
        <taxon>Fungi incertae sedis</taxon>
        <taxon>Zoopagomycota</taxon>
        <taxon>Kickxellomycotina</taxon>
        <taxon>Harpellomycetes</taxon>
        <taxon>Harpellales</taxon>
        <taxon>Legeriomycetaceae</taxon>
        <taxon>Smittium</taxon>
    </lineage>
</organism>
<keyword evidence="2" id="KW-0732">Signal</keyword>
<proteinExistence type="predicted"/>
<reference evidence="3 4" key="1">
    <citation type="journal article" date="2018" name="MBio">
        <title>Comparative Genomics Reveals the Core Gene Toolbox for the Fungus-Insect Symbiosis.</title>
        <authorList>
            <person name="Wang Y."/>
            <person name="Stata M."/>
            <person name="Wang W."/>
            <person name="Stajich J.E."/>
            <person name="White M.M."/>
            <person name="Moncalvo J.M."/>
        </authorList>
    </citation>
    <scope>NUCLEOTIDE SEQUENCE [LARGE SCALE GENOMIC DNA]</scope>
    <source>
        <strain evidence="3 4">SWE-8-4</strain>
    </source>
</reference>
<dbReference type="AlphaFoldDB" id="A0A2T9YQF3"/>
<protein>
    <submittedName>
        <fullName evidence="3">Uncharacterized protein</fullName>
    </submittedName>
</protein>
<feature type="chain" id="PRO_5015606139" evidence="2">
    <location>
        <begin position="26"/>
        <end position="197"/>
    </location>
</feature>
<dbReference type="Proteomes" id="UP000245383">
    <property type="component" value="Unassembled WGS sequence"/>
</dbReference>
<evidence type="ECO:0000313" key="3">
    <source>
        <dbReference type="EMBL" id="PVU94588.1"/>
    </source>
</evidence>
<name>A0A2T9YQF3_9FUNG</name>